<sequence length="131" mass="15002">MITISAILLLVLMPQSAFADNIYPFKSLSNLREVPKIGDTYKLDPVDQASIELVCWDKGESDYRSFSACEIVVNYSEKALYDPCFQVTNRFSTPPIYVELNNNRFSGLHVSGMKIKFKEIKYGNLFFELIK</sequence>
<dbReference type="EMBL" id="BJTZ01000028">
    <property type="protein sequence ID" value="GEK15357.1"/>
    <property type="molecule type" value="Genomic_DNA"/>
</dbReference>
<feature type="signal peptide" evidence="1">
    <location>
        <begin position="1"/>
        <end position="19"/>
    </location>
</feature>
<reference evidence="2 3" key="1">
    <citation type="submission" date="2019-07" db="EMBL/GenBank/DDBJ databases">
        <title>Whole genome shotgun sequence of Aliivibrio fischeri NBRC 101058.</title>
        <authorList>
            <person name="Hosoyama A."/>
            <person name="Uohara A."/>
            <person name="Ohji S."/>
            <person name="Ichikawa N."/>
        </authorList>
    </citation>
    <scope>NUCLEOTIDE SEQUENCE [LARGE SCALE GENOMIC DNA]</scope>
    <source>
        <strain evidence="2 3">NBRC 101058</strain>
    </source>
</reference>
<dbReference type="Proteomes" id="UP000321787">
    <property type="component" value="Unassembled WGS sequence"/>
</dbReference>
<dbReference type="RefSeq" id="WP_146865841.1">
    <property type="nucleotide sequence ID" value="NZ_BJTZ01000028.1"/>
</dbReference>
<accession>A0A510UL66</accession>
<feature type="chain" id="PRO_5022161052" evidence="1">
    <location>
        <begin position="20"/>
        <end position="131"/>
    </location>
</feature>
<keyword evidence="1" id="KW-0732">Signal</keyword>
<protein>
    <submittedName>
        <fullName evidence="2">LuxR family transcriptional regulator</fullName>
    </submittedName>
</protein>
<organism evidence="2 3">
    <name type="scientific">Aliivibrio fischeri</name>
    <name type="common">Vibrio fischeri</name>
    <dbReference type="NCBI Taxonomy" id="668"/>
    <lineage>
        <taxon>Bacteria</taxon>
        <taxon>Pseudomonadati</taxon>
        <taxon>Pseudomonadota</taxon>
        <taxon>Gammaproteobacteria</taxon>
        <taxon>Vibrionales</taxon>
        <taxon>Vibrionaceae</taxon>
        <taxon>Aliivibrio</taxon>
    </lineage>
</organism>
<evidence type="ECO:0000256" key="1">
    <source>
        <dbReference type="SAM" id="SignalP"/>
    </source>
</evidence>
<proteinExistence type="predicted"/>
<gene>
    <name evidence="2" type="primary">qsrP</name>
    <name evidence="2" type="ORF">AFI02nite_33930</name>
</gene>
<evidence type="ECO:0000313" key="2">
    <source>
        <dbReference type="EMBL" id="GEK15357.1"/>
    </source>
</evidence>
<dbReference type="AlphaFoldDB" id="A0A510UL66"/>
<name>A0A510UL66_ALIFS</name>
<comment type="caution">
    <text evidence="2">The sequence shown here is derived from an EMBL/GenBank/DDBJ whole genome shotgun (WGS) entry which is preliminary data.</text>
</comment>
<evidence type="ECO:0000313" key="3">
    <source>
        <dbReference type="Proteomes" id="UP000321787"/>
    </source>
</evidence>